<dbReference type="EMBL" id="JAPQKL010000004">
    <property type="protein sequence ID" value="KAJ5135576.1"/>
    <property type="molecule type" value="Genomic_DNA"/>
</dbReference>
<dbReference type="InterPro" id="IPR021848">
    <property type="entry name" value="HODM_asu-like"/>
</dbReference>
<dbReference type="Pfam" id="PF11927">
    <property type="entry name" value="HODM_asu-like"/>
    <property type="match status" value="1"/>
</dbReference>
<proteinExistence type="predicted"/>
<reference evidence="1" key="2">
    <citation type="journal article" date="2023" name="IMA Fungus">
        <title>Comparative genomic study of the Penicillium genus elucidates a diverse pangenome and 15 lateral gene transfer events.</title>
        <authorList>
            <person name="Petersen C."/>
            <person name="Sorensen T."/>
            <person name="Nielsen M.R."/>
            <person name="Sondergaard T.E."/>
            <person name="Sorensen J.L."/>
            <person name="Fitzpatrick D.A."/>
            <person name="Frisvad J.C."/>
            <person name="Nielsen K.L."/>
        </authorList>
    </citation>
    <scope>NUCLEOTIDE SEQUENCE</scope>
    <source>
        <strain evidence="1">IBT 22155</strain>
    </source>
</reference>
<protein>
    <submittedName>
        <fullName evidence="1">Uncharacterized protein</fullName>
    </submittedName>
</protein>
<accession>A0A9W9H2C4</accession>
<dbReference type="Proteomes" id="UP001149079">
    <property type="component" value="Unassembled WGS sequence"/>
</dbReference>
<name>A0A9W9H2C4_9EURO</name>
<dbReference type="GeneID" id="81404768"/>
<gene>
    <name evidence="1" type="ORF">N7515_004854</name>
</gene>
<dbReference type="RefSeq" id="XP_056522548.1">
    <property type="nucleotide sequence ID" value="XM_056665598.1"/>
</dbReference>
<keyword evidence="2" id="KW-1185">Reference proteome</keyword>
<comment type="caution">
    <text evidence="1">The sequence shown here is derived from an EMBL/GenBank/DDBJ whole genome shotgun (WGS) entry which is preliminary data.</text>
</comment>
<evidence type="ECO:0000313" key="1">
    <source>
        <dbReference type="EMBL" id="KAJ5135576.1"/>
    </source>
</evidence>
<evidence type="ECO:0000313" key="2">
    <source>
        <dbReference type="Proteomes" id="UP001149079"/>
    </source>
</evidence>
<dbReference type="OrthoDB" id="5043642at2759"/>
<dbReference type="AlphaFoldDB" id="A0A9W9H2C4"/>
<organism evidence="1 2">
    <name type="scientific">Penicillium bovifimosum</name>
    <dbReference type="NCBI Taxonomy" id="126998"/>
    <lineage>
        <taxon>Eukaryota</taxon>
        <taxon>Fungi</taxon>
        <taxon>Dikarya</taxon>
        <taxon>Ascomycota</taxon>
        <taxon>Pezizomycotina</taxon>
        <taxon>Eurotiomycetes</taxon>
        <taxon>Eurotiomycetidae</taxon>
        <taxon>Eurotiales</taxon>
        <taxon>Aspergillaceae</taxon>
        <taxon>Penicillium</taxon>
    </lineage>
</organism>
<sequence>MTPLYDTLLIDPQWPLSSIRYLLCILAVGLGAGIWKLRQYQNARASRKTKSFSDNKIHPITPLEDFDWEKTEQIQFRPFKGKDKYNLTMAIENLEPSDLLPMDKTYKERISLRKTLVGQHHDVVVGVNKNQTPQQDPRIRPAISELYTFLLKDYLPVRYPKMFTLNADNTMFHNLVTDEYWPTTLSATTPTIRPLEIIAQTIDEDFLILLPELVPEDGQIPKYVLEAYATCLPSGFNPRDKLGLRMVDIHKPVPGYKEKMELSMDRFFARLEVGKFVKRINWSITINAGLFAAFGGTHAESGKKEDPIEAGKLDVDNTVLRCERQTLHRLPVSKAIVFTVHTYTYPIRKIKDEGLGEDLAIAADGLKKGNVPGMHNYKKGGVWGEALKDFLRS</sequence>
<reference evidence="1" key="1">
    <citation type="submission" date="2022-11" db="EMBL/GenBank/DDBJ databases">
        <authorList>
            <person name="Petersen C."/>
        </authorList>
    </citation>
    <scope>NUCLEOTIDE SEQUENCE</scope>
    <source>
        <strain evidence="1">IBT 22155</strain>
    </source>
</reference>